<dbReference type="Proteomes" id="UP000465112">
    <property type="component" value="Chromosome 23"/>
</dbReference>
<dbReference type="EMBL" id="VHII01000023">
    <property type="protein sequence ID" value="KAF1372380.1"/>
    <property type="molecule type" value="Genomic_DNA"/>
</dbReference>
<evidence type="ECO:0000259" key="2">
    <source>
        <dbReference type="PROSITE" id="PS51029"/>
    </source>
</evidence>
<dbReference type="AlphaFoldDB" id="A0A6A5DXT7"/>
<dbReference type="Pfam" id="PF10545">
    <property type="entry name" value="MADF_DNA_bdg"/>
    <property type="match status" value="1"/>
</dbReference>
<feature type="compositionally biased region" description="Acidic residues" evidence="1">
    <location>
        <begin position="464"/>
        <end position="474"/>
    </location>
</feature>
<dbReference type="GO" id="GO:0042162">
    <property type="term" value="F:telomeric DNA binding"/>
    <property type="evidence" value="ECO:0007669"/>
    <property type="project" value="TreeGrafter"/>
</dbReference>
<name>A0A6A5DXT7_PERFL</name>
<proteinExistence type="predicted"/>
<dbReference type="Pfam" id="PF14973">
    <property type="entry name" value="TINF2_N"/>
    <property type="match status" value="1"/>
</dbReference>
<feature type="compositionally biased region" description="Polar residues" evidence="1">
    <location>
        <begin position="479"/>
        <end position="491"/>
    </location>
</feature>
<feature type="compositionally biased region" description="Acidic residues" evidence="1">
    <location>
        <begin position="8"/>
        <end position="19"/>
    </location>
</feature>
<feature type="domain" description="MADF" evidence="2">
    <location>
        <begin position="32"/>
        <end position="118"/>
    </location>
</feature>
<dbReference type="GO" id="GO:0016233">
    <property type="term" value="P:telomere capping"/>
    <property type="evidence" value="ECO:0007669"/>
    <property type="project" value="InterPro"/>
</dbReference>
<gene>
    <name evidence="3" type="ORF">PFLUV_G00264780</name>
</gene>
<protein>
    <recommendedName>
        <fullName evidence="2">MADF domain-containing protein</fullName>
    </recommendedName>
</protein>
<dbReference type="PANTHER" id="PTHR15512">
    <property type="entry name" value="TERF1-INTERACTING NUCLEAR FACTOR 2"/>
    <property type="match status" value="1"/>
</dbReference>
<evidence type="ECO:0000256" key="1">
    <source>
        <dbReference type="SAM" id="MobiDB-lite"/>
    </source>
</evidence>
<dbReference type="InterPro" id="IPR039098">
    <property type="entry name" value="TINF2"/>
</dbReference>
<dbReference type="GO" id="GO:0070187">
    <property type="term" value="C:shelterin complex"/>
    <property type="evidence" value="ECO:0007669"/>
    <property type="project" value="InterPro"/>
</dbReference>
<feature type="region of interest" description="Disordered" evidence="1">
    <location>
        <begin position="1"/>
        <end position="26"/>
    </location>
</feature>
<dbReference type="PANTHER" id="PTHR15512:SF2">
    <property type="match status" value="1"/>
</dbReference>
<sequence>MHLQLVCQEEDEEEEDAEEDNKNNMGASFGERLCEEVRRYPHLYDRSVKEYNDSQMTLNSWQQIAQTLGKSETACRQKWRSLRDRYVKAKKKLKGGSSKTGRIAYIISMLDWLSGFVKHRSTEETRSRTLNCSMAVTACTKPAQVRSCPWNAENPHLPLSSVRLLVPPLRLMSACMWQVAQERNVDQYDKLAEFIILVTEMVPELLDYKQKTQLILGLRARLILELLKTMDEVDCKAIQGHLNSFQQTTTNLMHEEDPDGEVVTSKSAFVELVQTLLEDQSEKENFFKEVFPVQYGACFDTALQILVWEFFHRLEEFLPVPRFSQVCSMFDISSLDEEFGQFLSDPEDLKKILQHQQERQKLTKSEFTFMSDTILSTLSSKQTSPTSEDQDQIMDQGEGKQGTGKSQGRNREKSVQTTVKQENSWRAEDLCEDDEETDNSSVEPDCGLPEYGLSPLTSSPCSEEAAEPGDDETAVEATFQPSEESRIQSLTGGRADVSLPFSEDSETIR</sequence>
<evidence type="ECO:0000313" key="4">
    <source>
        <dbReference type="Proteomes" id="UP000465112"/>
    </source>
</evidence>
<feature type="region of interest" description="Disordered" evidence="1">
    <location>
        <begin position="378"/>
        <end position="509"/>
    </location>
</feature>
<dbReference type="CDD" id="cd11657">
    <property type="entry name" value="TIN2_N"/>
    <property type="match status" value="1"/>
</dbReference>
<feature type="compositionally biased region" description="Polar residues" evidence="1">
    <location>
        <begin position="378"/>
        <end position="387"/>
    </location>
</feature>
<organism evidence="3 4">
    <name type="scientific">Perca fluviatilis</name>
    <name type="common">European perch</name>
    <dbReference type="NCBI Taxonomy" id="8168"/>
    <lineage>
        <taxon>Eukaryota</taxon>
        <taxon>Metazoa</taxon>
        <taxon>Chordata</taxon>
        <taxon>Craniata</taxon>
        <taxon>Vertebrata</taxon>
        <taxon>Euteleostomi</taxon>
        <taxon>Actinopterygii</taxon>
        <taxon>Neopterygii</taxon>
        <taxon>Teleostei</taxon>
        <taxon>Neoteleostei</taxon>
        <taxon>Acanthomorphata</taxon>
        <taxon>Eupercaria</taxon>
        <taxon>Perciformes</taxon>
        <taxon>Percoidei</taxon>
        <taxon>Percidae</taxon>
        <taxon>Percinae</taxon>
        <taxon>Perca</taxon>
    </lineage>
</organism>
<evidence type="ECO:0000313" key="3">
    <source>
        <dbReference type="EMBL" id="KAF1372380.1"/>
    </source>
</evidence>
<dbReference type="InterPro" id="IPR006578">
    <property type="entry name" value="MADF-dom"/>
</dbReference>
<dbReference type="GO" id="GO:1904356">
    <property type="term" value="P:regulation of telomere maintenance via telomere lengthening"/>
    <property type="evidence" value="ECO:0007669"/>
    <property type="project" value="TreeGrafter"/>
</dbReference>
<keyword evidence="4" id="KW-1185">Reference proteome</keyword>
<comment type="caution">
    <text evidence="3">The sequence shown here is derived from an EMBL/GenBank/DDBJ whole genome shotgun (WGS) entry which is preliminary data.</text>
</comment>
<reference evidence="3 4" key="1">
    <citation type="submission" date="2019-06" db="EMBL/GenBank/DDBJ databases">
        <title>A chromosome-scale genome assembly of the European perch, Perca fluviatilis.</title>
        <authorList>
            <person name="Roques C."/>
            <person name="Zahm M."/>
            <person name="Cabau C."/>
            <person name="Klopp C."/>
            <person name="Bouchez O."/>
            <person name="Donnadieu C."/>
            <person name="Kuhl H."/>
            <person name="Gislard M."/>
            <person name="Guendouz S."/>
            <person name="Journot L."/>
            <person name="Haffray P."/>
            <person name="Bestin A."/>
            <person name="Morvezen R."/>
            <person name="Feron R."/>
            <person name="Wen M."/>
            <person name="Jouanno E."/>
            <person name="Herpin A."/>
            <person name="Schartl M."/>
            <person name="Postlethwait J."/>
            <person name="Schaerlinger B."/>
            <person name="Chardard D."/>
            <person name="Lecocq T."/>
            <person name="Poncet C."/>
            <person name="Jaffrelo L."/>
            <person name="Lampietro C."/>
            <person name="Guiguen Y."/>
        </authorList>
    </citation>
    <scope>NUCLEOTIDE SEQUENCE [LARGE SCALE GENOMIC DNA]</scope>
    <source>
        <tissue evidence="3">Blood</tissue>
    </source>
</reference>
<dbReference type="SMART" id="SM00595">
    <property type="entry name" value="MADF"/>
    <property type="match status" value="1"/>
</dbReference>
<accession>A0A6A5DXT7</accession>
<dbReference type="InterPro" id="IPR029400">
    <property type="entry name" value="TINF2_N"/>
</dbReference>
<dbReference type="PROSITE" id="PS51029">
    <property type="entry name" value="MADF"/>
    <property type="match status" value="1"/>
</dbReference>